<dbReference type="OrthoDB" id="1708823at2759"/>
<dbReference type="Pfam" id="PF00899">
    <property type="entry name" value="ThiF"/>
    <property type="match status" value="1"/>
</dbReference>
<dbReference type="AlphaFoldDB" id="A0A8T2STG1"/>
<evidence type="ECO:0000256" key="2">
    <source>
        <dbReference type="ARBA" id="ARBA00004718"/>
    </source>
</evidence>
<dbReference type="GO" id="GO:0005737">
    <property type="term" value="C:cytoplasm"/>
    <property type="evidence" value="ECO:0007669"/>
    <property type="project" value="TreeGrafter"/>
</dbReference>
<evidence type="ECO:0000259" key="7">
    <source>
        <dbReference type="Pfam" id="PF00899"/>
    </source>
</evidence>
<protein>
    <recommendedName>
        <fullName evidence="6">Ubiquitin-like 1-activating enzyme E1A</fullName>
    </recommendedName>
</protein>
<evidence type="ECO:0000256" key="5">
    <source>
        <dbReference type="ARBA" id="ARBA00023242"/>
    </source>
</evidence>
<keyword evidence="4" id="KW-0833">Ubl conjugation pathway</keyword>
<dbReference type="EMBL" id="CM035423">
    <property type="protein sequence ID" value="KAH7366080.1"/>
    <property type="molecule type" value="Genomic_DNA"/>
</dbReference>
<dbReference type="InterPro" id="IPR000011">
    <property type="entry name" value="UBQ/SUMO-activ_enz_E1-like"/>
</dbReference>
<keyword evidence="9" id="KW-1185">Reference proteome</keyword>
<organism evidence="8 9">
    <name type="scientific">Ceratopteris richardii</name>
    <name type="common">Triangle waterfern</name>
    <dbReference type="NCBI Taxonomy" id="49495"/>
    <lineage>
        <taxon>Eukaryota</taxon>
        <taxon>Viridiplantae</taxon>
        <taxon>Streptophyta</taxon>
        <taxon>Embryophyta</taxon>
        <taxon>Tracheophyta</taxon>
        <taxon>Polypodiopsida</taxon>
        <taxon>Polypodiidae</taxon>
        <taxon>Polypodiales</taxon>
        <taxon>Pteridineae</taxon>
        <taxon>Pteridaceae</taxon>
        <taxon>Parkerioideae</taxon>
        <taxon>Ceratopteris</taxon>
    </lineage>
</organism>
<comment type="pathway">
    <text evidence="2">Protein modification; protein sumoylation.</text>
</comment>
<dbReference type="Gene3D" id="3.40.50.720">
    <property type="entry name" value="NAD(P)-binding Rossmann-like Domain"/>
    <property type="match status" value="1"/>
</dbReference>
<keyword evidence="5" id="KW-0539">Nucleus</keyword>
<proteinExistence type="inferred from homology"/>
<reference evidence="8" key="1">
    <citation type="submission" date="2021-08" db="EMBL/GenBank/DDBJ databases">
        <title>WGS assembly of Ceratopteris richardii.</title>
        <authorList>
            <person name="Marchant D.B."/>
            <person name="Chen G."/>
            <person name="Jenkins J."/>
            <person name="Shu S."/>
            <person name="Leebens-Mack J."/>
            <person name="Grimwood J."/>
            <person name="Schmutz J."/>
            <person name="Soltis P."/>
            <person name="Soltis D."/>
            <person name="Chen Z.-H."/>
        </authorList>
    </citation>
    <scope>NUCLEOTIDE SEQUENCE</scope>
    <source>
        <strain evidence="8">Whitten #5841</strain>
        <tissue evidence="8">Leaf</tissue>
    </source>
</reference>
<dbReference type="PANTHER" id="PTHR10953:SF162">
    <property type="entry name" value="SUMO-ACTIVATING ENZYME SUBUNIT 1"/>
    <property type="match status" value="1"/>
</dbReference>
<sequence>MEEVAVEALTEQEAAVYDRQIRVWGVEAQRRLSRAHVLVIGMSNVLTELCKNIVLAGIGSLTLMEDAPSVSTVMNTSFLIPVEQIESDKSFLTECAESLKDFNPMVHVTVEKGSLEEKPDDFLNNFDVVVVGRSLLKYRMHVNSLCRKRGPKIAFLSVDCRGPLGEIFIDLQTHTYVLKAKENVPHSLQNLVYCSLEEAIAARWDRLPKKTTKLFYAMRIMEDFEQSNSRLPGQVTLDDLASVLDTRKRLCESQGMPETLVPDKLLHRLLYAEAREHPPVCAILGGILGQELLKVLSGKGEPLKNFFFFDPMDGKGITEEIPRPDDTPIIMQSAEIEI</sequence>
<dbReference type="PRINTS" id="PR01849">
    <property type="entry name" value="UBIQUITINACT"/>
</dbReference>
<name>A0A8T2STG1_CERRI</name>
<dbReference type="GO" id="GO:0031510">
    <property type="term" value="C:SUMO activating enzyme complex"/>
    <property type="evidence" value="ECO:0007669"/>
    <property type="project" value="TreeGrafter"/>
</dbReference>
<dbReference type="InterPro" id="IPR045886">
    <property type="entry name" value="ThiF/MoeB/HesA"/>
</dbReference>
<evidence type="ECO:0000256" key="6">
    <source>
        <dbReference type="ARBA" id="ARBA00044354"/>
    </source>
</evidence>
<evidence type="ECO:0000256" key="3">
    <source>
        <dbReference type="ARBA" id="ARBA00005673"/>
    </source>
</evidence>
<dbReference type="SUPFAM" id="SSF69572">
    <property type="entry name" value="Activating enzymes of the ubiquitin-like proteins"/>
    <property type="match status" value="1"/>
</dbReference>
<accession>A0A8T2STG1</accession>
<dbReference type="InterPro" id="IPR000594">
    <property type="entry name" value="ThiF_NAD_FAD-bd"/>
</dbReference>
<dbReference type="OMA" id="EFFGQFD"/>
<evidence type="ECO:0000256" key="1">
    <source>
        <dbReference type="ARBA" id="ARBA00004123"/>
    </source>
</evidence>
<dbReference type="PANTHER" id="PTHR10953">
    <property type="entry name" value="UBIQUITIN-ACTIVATING ENZYME E1"/>
    <property type="match status" value="1"/>
</dbReference>
<dbReference type="Proteomes" id="UP000825935">
    <property type="component" value="Chromosome 18"/>
</dbReference>
<dbReference type="InterPro" id="IPR035985">
    <property type="entry name" value="Ubiquitin-activating_enz"/>
</dbReference>
<evidence type="ECO:0000313" key="9">
    <source>
        <dbReference type="Proteomes" id="UP000825935"/>
    </source>
</evidence>
<evidence type="ECO:0000313" key="8">
    <source>
        <dbReference type="EMBL" id="KAH7366080.1"/>
    </source>
</evidence>
<dbReference type="GO" id="GO:0019948">
    <property type="term" value="F:SUMO activating enzyme activity"/>
    <property type="evidence" value="ECO:0007669"/>
    <property type="project" value="TreeGrafter"/>
</dbReference>
<comment type="similarity">
    <text evidence="3">Belongs to the ubiquitin-activating E1 family.</text>
</comment>
<comment type="subcellular location">
    <subcellularLocation>
        <location evidence="1">Nucleus</location>
    </subcellularLocation>
</comment>
<gene>
    <name evidence="8" type="ORF">KP509_18G062500</name>
</gene>
<comment type="caution">
    <text evidence="8">The sequence shown here is derived from an EMBL/GenBank/DDBJ whole genome shotgun (WGS) entry which is preliminary data.</text>
</comment>
<evidence type="ECO:0000256" key="4">
    <source>
        <dbReference type="ARBA" id="ARBA00022786"/>
    </source>
</evidence>
<feature type="domain" description="THIF-type NAD/FAD binding fold" evidence="7">
    <location>
        <begin position="17"/>
        <end position="315"/>
    </location>
</feature>
<dbReference type="GO" id="GO:0016925">
    <property type="term" value="P:protein sumoylation"/>
    <property type="evidence" value="ECO:0007669"/>
    <property type="project" value="TreeGrafter"/>
</dbReference>